<sequence length="66" mass="7347">MRQTGLLGQYKTLDEDQNDWTAGADVNQNDKSTKKRPGRRTGYATGPQGSKTLIETAARSDWPSYN</sequence>
<protein>
    <submittedName>
        <fullName evidence="2">Uncharacterized protein</fullName>
    </submittedName>
</protein>
<evidence type="ECO:0000256" key="1">
    <source>
        <dbReference type="SAM" id="MobiDB-lite"/>
    </source>
</evidence>
<organism evidence="2 3">
    <name type="scientific">Stereocaulon virgatum</name>
    <dbReference type="NCBI Taxonomy" id="373712"/>
    <lineage>
        <taxon>Eukaryota</taxon>
        <taxon>Fungi</taxon>
        <taxon>Dikarya</taxon>
        <taxon>Ascomycota</taxon>
        <taxon>Pezizomycotina</taxon>
        <taxon>Lecanoromycetes</taxon>
        <taxon>OSLEUM clade</taxon>
        <taxon>Lecanoromycetidae</taxon>
        <taxon>Lecanorales</taxon>
        <taxon>Lecanorineae</taxon>
        <taxon>Stereocaulaceae</taxon>
        <taxon>Stereocaulon</taxon>
    </lineage>
</organism>
<evidence type="ECO:0000313" key="2">
    <source>
        <dbReference type="EMBL" id="KAL2045702.1"/>
    </source>
</evidence>
<evidence type="ECO:0000313" key="3">
    <source>
        <dbReference type="Proteomes" id="UP001590950"/>
    </source>
</evidence>
<keyword evidence="3" id="KW-1185">Reference proteome</keyword>
<name>A0ABR4AIV0_9LECA</name>
<comment type="caution">
    <text evidence="2">The sequence shown here is derived from an EMBL/GenBank/DDBJ whole genome shotgun (WGS) entry which is preliminary data.</text>
</comment>
<accession>A0ABR4AIV0</accession>
<feature type="region of interest" description="Disordered" evidence="1">
    <location>
        <begin position="16"/>
        <end position="66"/>
    </location>
</feature>
<reference evidence="2 3" key="1">
    <citation type="submission" date="2024-09" db="EMBL/GenBank/DDBJ databases">
        <title>Rethinking Asexuality: The Enigmatic Case of Functional Sexual Genes in Lepraria (Stereocaulaceae).</title>
        <authorList>
            <person name="Doellman M."/>
            <person name="Sun Y."/>
            <person name="Barcenas-Pena A."/>
            <person name="Lumbsch H.T."/>
            <person name="Grewe F."/>
        </authorList>
    </citation>
    <scope>NUCLEOTIDE SEQUENCE [LARGE SCALE GENOMIC DNA]</scope>
    <source>
        <strain evidence="2 3">Mercado 3170</strain>
    </source>
</reference>
<gene>
    <name evidence="2" type="ORF">N7G274_002133</name>
</gene>
<proteinExistence type="predicted"/>
<dbReference type="EMBL" id="JBEFKJ010000006">
    <property type="protein sequence ID" value="KAL2045702.1"/>
    <property type="molecule type" value="Genomic_DNA"/>
</dbReference>
<dbReference type="Proteomes" id="UP001590950">
    <property type="component" value="Unassembled WGS sequence"/>
</dbReference>